<keyword evidence="1" id="KW-0812">Transmembrane</keyword>
<keyword evidence="1" id="KW-0472">Membrane</keyword>
<evidence type="ECO:0000256" key="1">
    <source>
        <dbReference type="SAM" id="Phobius"/>
    </source>
</evidence>
<feature type="transmembrane region" description="Helical" evidence="1">
    <location>
        <begin position="32"/>
        <end position="53"/>
    </location>
</feature>
<name>A0A6B0U6F6_IXORI</name>
<proteinExistence type="predicted"/>
<dbReference type="EMBL" id="GIFC01002311">
    <property type="protein sequence ID" value="MXU84394.1"/>
    <property type="molecule type" value="Transcribed_RNA"/>
</dbReference>
<protein>
    <submittedName>
        <fullName evidence="2">Uncharacterized protein</fullName>
    </submittedName>
</protein>
<dbReference type="AlphaFoldDB" id="A0A6B0U6F6"/>
<feature type="transmembrane region" description="Helical" evidence="1">
    <location>
        <begin position="60"/>
        <end position="79"/>
    </location>
</feature>
<evidence type="ECO:0000313" key="2">
    <source>
        <dbReference type="EMBL" id="MXU84394.1"/>
    </source>
</evidence>
<reference evidence="2" key="1">
    <citation type="submission" date="2019-12" db="EMBL/GenBank/DDBJ databases">
        <title>An insight into the sialome of adult female Ixodes ricinus ticks feeding for 6 days.</title>
        <authorList>
            <person name="Perner J."/>
            <person name="Ribeiro J.M.C."/>
        </authorList>
    </citation>
    <scope>NUCLEOTIDE SEQUENCE</scope>
    <source>
        <strain evidence="2">Semi-engorged</strain>
        <tissue evidence="2">Salivary glands</tissue>
    </source>
</reference>
<organism evidence="2">
    <name type="scientific">Ixodes ricinus</name>
    <name type="common">Common tick</name>
    <name type="synonym">Acarus ricinus</name>
    <dbReference type="NCBI Taxonomy" id="34613"/>
    <lineage>
        <taxon>Eukaryota</taxon>
        <taxon>Metazoa</taxon>
        <taxon>Ecdysozoa</taxon>
        <taxon>Arthropoda</taxon>
        <taxon>Chelicerata</taxon>
        <taxon>Arachnida</taxon>
        <taxon>Acari</taxon>
        <taxon>Parasitiformes</taxon>
        <taxon>Ixodida</taxon>
        <taxon>Ixodoidea</taxon>
        <taxon>Ixodidae</taxon>
        <taxon>Ixodinae</taxon>
        <taxon>Ixodes</taxon>
    </lineage>
</organism>
<accession>A0A6B0U6F6</accession>
<keyword evidence="1" id="KW-1133">Transmembrane helix</keyword>
<sequence length="80" mass="8859">MIPIVCLGGVCVIFLENWFALSERMERLYPFATLLAISFPLCVSGYNAGVLFYFRSSVSLLPPSGFFVLSGLLLSVPYML</sequence>